<dbReference type="EMBL" id="ACOU01000007">
    <property type="protein sequence ID" value="EKX72339.1"/>
    <property type="molecule type" value="Genomic_DNA"/>
</dbReference>
<dbReference type="AlphaFoldDB" id="L1LAR3"/>
<dbReference type="GeneID" id="15803982"/>
<dbReference type="Proteomes" id="UP000031512">
    <property type="component" value="Unassembled WGS sequence"/>
</dbReference>
<reference evidence="1 2" key="1">
    <citation type="journal article" date="2012" name="BMC Genomics">
        <title>Comparative genomic analysis and phylogenetic position of Theileria equi.</title>
        <authorList>
            <person name="Kappmeyer L.S."/>
            <person name="Thiagarajan M."/>
            <person name="Herndon D.R."/>
            <person name="Ramsay J.D."/>
            <person name="Caler E."/>
            <person name="Djikeng A."/>
            <person name="Gillespie J.J."/>
            <person name="Lau A.O."/>
            <person name="Roalson E.H."/>
            <person name="Silva J.C."/>
            <person name="Silva M.G."/>
            <person name="Suarez C.E."/>
            <person name="Ueti M.W."/>
            <person name="Nene V.M."/>
            <person name="Mealey R.H."/>
            <person name="Knowles D.P."/>
            <person name="Brayton K.A."/>
        </authorList>
    </citation>
    <scope>NUCLEOTIDE SEQUENCE [LARGE SCALE GENOMIC DNA]</scope>
    <source>
        <strain evidence="1 2">WA</strain>
    </source>
</reference>
<dbReference type="KEGG" id="beq:BEWA_048060"/>
<proteinExistence type="predicted"/>
<gene>
    <name evidence="1" type="ORF">BEWA_048060</name>
</gene>
<evidence type="ECO:0000313" key="2">
    <source>
        <dbReference type="Proteomes" id="UP000031512"/>
    </source>
</evidence>
<organism evidence="1 2">
    <name type="scientific">Theileria equi strain WA</name>
    <dbReference type="NCBI Taxonomy" id="1537102"/>
    <lineage>
        <taxon>Eukaryota</taxon>
        <taxon>Sar</taxon>
        <taxon>Alveolata</taxon>
        <taxon>Apicomplexa</taxon>
        <taxon>Aconoidasida</taxon>
        <taxon>Piroplasmida</taxon>
        <taxon>Theileriidae</taxon>
        <taxon>Theileria</taxon>
    </lineage>
</organism>
<name>L1LAR3_THEEQ</name>
<dbReference type="VEuPathDB" id="PiroplasmaDB:BEWA_048060"/>
<protein>
    <submittedName>
        <fullName evidence="1">Uncharacterized protein</fullName>
    </submittedName>
</protein>
<comment type="caution">
    <text evidence="1">The sequence shown here is derived from an EMBL/GenBank/DDBJ whole genome shotgun (WGS) entry which is preliminary data.</text>
</comment>
<evidence type="ECO:0000313" key="1">
    <source>
        <dbReference type="EMBL" id="EKX72339.1"/>
    </source>
</evidence>
<dbReference type="RefSeq" id="XP_004831791.1">
    <property type="nucleotide sequence ID" value="XM_004831734.1"/>
</dbReference>
<accession>L1LAR3</accession>
<keyword evidence="2" id="KW-1185">Reference proteome</keyword>
<sequence>MVINDFIYLEIDKRCNGKCNCTEKIGDFDAKREDVISDVIGFNKYSHKLKDEQTFTLNRRLGKNEQLENEVQHVKSVAVYYWDGDPGYTKPLLLEVKTGSNTQYYYRYEEGESEALGNATIWKYVQGDHKLQDRLDDRNCGRNGAVPLNLQNLTSDKCFISSSCLKKERNIAESIYQSPKGPPGGEYTVKEYTINGGAKISRVTHGKQNVDGIDLTKNGISKVRVYSQGNVGSTNPPLMLQFIPKGGTEESKWFYSTNRDGNNWESVDEEKSEAFYDTGHQPQEALTTGLDDVRCFRDSEVTINLTKSISEGDQPYCCHYHGTSGMVSVTPVTVSCTNPSHRTSHLTAYKHSISGDSLKLAGIKFYLNGDNAGNTPRTRIILNTQRFPISSPVSIYAFYCTGNDPLLIYVDSSQANVKGWYKKGDYGGQSWIKLNTELGDTTPDNFSTLNCGQWKALREVLTGFGCADLKECPPDNSSIWVKLFGGGGASAVGTGGAAYGGWYAWVNYFLDPLVRLI</sequence>